<dbReference type="Proteomes" id="UP000567179">
    <property type="component" value="Unassembled WGS sequence"/>
</dbReference>
<dbReference type="GO" id="GO:0008270">
    <property type="term" value="F:zinc ion binding"/>
    <property type="evidence" value="ECO:0007669"/>
    <property type="project" value="UniProtKB-KW"/>
</dbReference>
<dbReference type="PANTHER" id="PTHR13513">
    <property type="entry name" value="E3 UBIQUITIN-PROTEIN LIGASE UBR7"/>
    <property type="match status" value="1"/>
</dbReference>
<keyword evidence="2" id="KW-0863">Zinc-finger</keyword>
<dbReference type="InterPro" id="IPR040204">
    <property type="entry name" value="UBR7"/>
</dbReference>
<proteinExistence type="predicted"/>
<dbReference type="SMART" id="SM00249">
    <property type="entry name" value="PHD"/>
    <property type="match status" value="1"/>
</dbReference>
<evidence type="ECO:0000313" key="8">
    <source>
        <dbReference type="Proteomes" id="UP000567179"/>
    </source>
</evidence>
<evidence type="ECO:0000256" key="4">
    <source>
        <dbReference type="PROSITE-ProRule" id="PRU00508"/>
    </source>
</evidence>
<keyword evidence="3" id="KW-0862">Zinc</keyword>
<dbReference type="CDD" id="cd19677">
    <property type="entry name" value="UBR-box_UBR7"/>
    <property type="match status" value="1"/>
</dbReference>
<dbReference type="InterPro" id="IPR011011">
    <property type="entry name" value="Znf_FYVE_PHD"/>
</dbReference>
<dbReference type="InterPro" id="IPR001965">
    <property type="entry name" value="Znf_PHD"/>
</dbReference>
<dbReference type="InterPro" id="IPR013083">
    <property type="entry name" value="Znf_RING/FYVE/PHD"/>
</dbReference>
<keyword evidence="8" id="KW-1185">Reference proteome</keyword>
<evidence type="ECO:0000313" key="7">
    <source>
        <dbReference type="EMBL" id="KAF5309992.1"/>
    </source>
</evidence>
<evidence type="ECO:0000256" key="2">
    <source>
        <dbReference type="ARBA" id="ARBA00022771"/>
    </source>
</evidence>
<dbReference type="GO" id="GO:0005737">
    <property type="term" value="C:cytoplasm"/>
    <property type="evidence" value="ECO:0007669"/>
    <property type="project" value="TreeGrafter"/>
</dbReference>
<organism evidence="7 8">
    <name type="scientific">Psilocybe cf. subviscida</name>
    <dbReference type="NCBI Taxonomy" id="2480587"/>
    <lineage>
        <taxon>Eukaryota</taxon>
        <taxon>Fungi</taxon>
        <taxon>Dikarya</taxon>
        <taxon>Basidiomycota</taxon>
        <taxon>Agaricomycotina</taxon>
        <taxon>Agaricomycetes</taxon>
        <taxon>Agaricomycetidae</taxon>
        <taxon>Agaricales</taxon>
        <taxon>Agaricineae</taxon>
        <taxon>Strophariaceae</taxon>
        <taxon>Psilocybe</taxon>
    </lineage>
</organism>
<dbReference type="InterPro" id="IPR003126">
    <property type="entry name" value="Znf_UBR"/>
</dbReference>
<accession>A0A8H5AS46</accession>
<dbReference type="OrthoDB" id="5795902at2759"/>
<gene>
    <name evidence="7" type="ORF">D9619_010402</name>
</gene>
<keyword evidence="1" id="KW-0479">Metal-binding</keyword>
<dbReference type="Gene3D" id="3.30.40.10">
    <property type="entry name" value="Zinc/RING finger domain, C3HC4 (zinc finger)"/>
    <property type="match status" value="1"/>
</dbReference>
<dbReference type="PANTHER" id="PTHR13513:SF9">
    <property type="entry name" value="E3 UBIQUITIN-PROTEIN LIGASE UBR7-RELATED"/>
    <property type="match status" value="1"/>
</dbReference>
<dbReference type="InterPro" id="IPR047506">
    <property type="entry name" value="UBR7-like_UBR-box"/>
</dbReference>
<evidence type="ECO:0000256" key="5">
    <source>
        <dbReference type="SAM" id="MobiDB-lite"/>
    </source>
</evidence>
<feature type="compositionally biased region" description="Low complexity" evidence="5">
    <location>
        <begin position="178"/>
        <end position="189"/>
    </location>
</feature>
<protein>
    <recommendedName>
        <fullName evidence="6">UBR-type domain-containing protein</fullName>
    </recommendedName>
</protein>
<dbReference type="EMBL" id="JAACJJ010000058">
    <property type="protein sequence ID" value="KAF5309992.1"/>
    <property type="molecule type" value="Genomic_DNA"/>
</dbReference>
<dbReference type="PROSITE" id="PS51157">
    <property type="entry name" value="ZF_UBR"/>
    <property type="match status" value="1"/>
</dbReference>
<feature type="domain" description="UBR-type" evidence="6">
    <location>
        <begin position="28"/>
        <end position="94"/>
    </location>
</feature>
<dbReference type="SUPFAM" id="SSF57903">
    <property type="entry name" value="FYVE/PHD zinc finger"/>
    <property type="match status" value="1"/>
</dbReference>
<dbReference type="SMART" id="SM00396">
    <property type="entry name" value="ZnF_UBR1"/>
    <property type="match status" value="1"/>
</dbReference>
<evidence type="ECO:0000256" key="1">
    <source>
        <dbReference type="ARBA" id="ARBA00022723"/>
    </source>
</evidence>
<name>A0A8H5AS46_9AGAR</name>
<sequence>MASTLSEFLDSQDELVREAALALPHQFSQCTYPLGALRQAVYLCLTCPEARGVCSACSVSCHTDHEQIELFPKRNFRCDCPTSAIAHPCTLHTKPEDENTTNQYGQNFEGLFCRCGRPYDAKTESETMIQCLACEDWFHESCCNLMERPSSRETSPALAPPAIDAQTGLSEESESQPADGSVSDASSSGLPPPLISGDEYESLICSSCVLGNPTLRRWMGTAGAIIVARDSPEHPWRRVNGPASEVEEEVIQIDRIGDTVEAKATIKRPLSPSVLDGPEAKRPKANADSTVESTTSASVSALSDLCLAPPQHPLAQTVLSALTESDVNMSLGTGDIFFTLGFRERWCHCASCRPSLNNNPYLLHEEELYEPPEDPDSGLSLEELGMRALQRIPRERALDGIHAFNAMRDDLVKFLRPFAQDGKVVNESDVKDFFASLNEAANDKKSHH</sequence>
<reference evidence="7 8" key="1">
    <citation type="journal article" date="2020" name="ISME J.">
        <title>Uncovering the hidden diversity of litter-decomposition mechanisms in mushroom-forming fungi.</title>
        <authorList>
            <person name="Floudas D."/>
            <person name="Bentzer J."/>
            <person name="Ahren D."/>
            <person name="Johansson T."/>
            <person name="Persson P."/>
            <person name="Tunlid A."/>
        </authorList>
    </citation>
    <scope>NUCLEOTIDE SEQUENCE [LARGE SCALE GENOMIC DNA]</scope>
    <source>
        <strain evidence="7 8">CBS 101986</strain>
    </source>
</reference>
<feature type="zinc finger region" description="UBR-type" evidence="4">
    <location>
        <begin position="28"/>
        <end position="94"/>
    </location>
</feature>
<dbReference type="GO" id="GO:0061630">
    <property type="term" value="F:ubiquitin protein ligase activity"/>
    <property type="evidence" value="ECO:0007669"/>
    <property type="project" value="InterPro"/>
</dbReference>
<evidence type="ECO:0000256" key="3">
    <source>
        <dbReference type="ARBA" id="ARBA00022833"/>
    </source>
</evidence>
<comment type="caution">
    <text evidence="7">The sequence shown here is derived from an EMBL/GenBank/DDBJ whole genome shotgun (WGS) entry which is preliminary data.</text>
</comment>
<evidence type="ECO:0000259" key="6">
    <source>
        <dbReference type="PROSITE" id="PS51157"/>
    </source>
</evidence>
<feature type="region of interest" description="Disordered" evidence="5">
    <location>
        <begin position="166"/>
        <end position="193"/>
    </location>
</feature>
<feature type="region of interest" description="Disordered" evidence="5">
    <location>
        <begin position="270"/>
        <end position="292"/>
    </location>
</feature>
<dbReference type="AlphaFoldDB" id="A0A8H5AS46"/>